<keyword evidence="3" id="KW-0813">Transport</keyword>
<dbReference type="InterPro" id="IPR051045">
    <property type="entry name" value="TonB-dependent_transducer"/>
</dbReference>
<dbReference type="GO" id="GO:0031992">
    <property type="term" value="F:energy transducer activity"/>
    <property type="evidence" value="ECO:0007669"/>
    <property type="project" value="TreeGrafter"/>
</dbReference>
<feature type="domain" description="TonB C-terminal" evidence="11">
    <location>
        <begin position="60"/>
        <end position="156"/>
    </location>
</feature>
<dbReference type="Pfam" id="PF03544">
    <property type="entry name" value="TonB_C"/>
    <property type="match status" value="1"/>
</dbReference>
<dbReference type="PROSITE" id="PS52015">
    <property type="entry name" value="TONB_CTD"/>
    <property type="match status" value="1"/>
</dbReference>
<evidence type="ECO:0000256" key="8">
    <source>
        <dbReference type="ARBA" id="ARBA00022989"/>
    </source>
</evidence>
<keyword evidence="4" id="KW-1003">Cell membrane</keyword>
<evidence type="ECO:0000256" key="5">
    <source>
        <dbReference type="ARBA" id="ARBA00022519"/>
    </source>
</evidence>
<dbReference type="GO" id="GO:0098797">
    <property type="term" value="C:plasma membrane protein complex"/>
    <property type="evidence" value="ECO:0007669"/>
    <property type="project" value="TreeGrafter"/>
</dbReference>
<accession>A0A3M6RIT2</accession>
<dbReference type="PANTHER" id="PTHR33446:SF2">
    <property type="entry name" value="PROTEIN TONB"/>
    <property type="match status" value="1"/>
</dbReference>
<comment type="caution">
    <text evidence="12">The sequence shown here is derived from an EMBL/GenBank/DDBJ whole genome shotgun (WGS) entry which is preliminary data.</text>
</comment>
<dbReference type="SUPFAM" id="SSF74653">
    <property type="entry name" value="TolA/TonB C-terminal domain"/>
    <property type="match status" value="1"/>
</dbReference>
<evidence type="ECO:0000256" key="10">
    <source>
        <dbReference type="SAM" id="MobiDB-lite"/>
    </source>
</evidence>
<dbReference type="OrthoDB" id="9792439at2"/>
<reference evidence="12 13" key="1">
    <citation type="submission" date="2018-10" db="EMBL/GenBank/DDBJ databases">
        <title>Comamonadaceae CDC group NO-1 genome sequencing and assembly.</title>
        <authorList>
            <person name="Bernier A.-M."/>
            <person name="Bernard K."/>
        </authorList>
    </citation>
    <scope>NUCLEOTIDE SEQUENCE [LARGE SCALE GENOMIC DNA]</scope>
    <source>
        <strain evidence="12 13">NML180582</strain>
    </source>
</reference>
<proteinExistence type="inferred from homology"/>
<dbReference type="Proteomes" id="UP000275180">
    <property type="component" value="Unassembled WGS sequence"/>
</dbReference>
<dbReference type="InterPro" id="IPR037682">
    <property type="entry name" value="TonB_C"/>
</dbReference>
<comment type="similarity">
    <text evidence="2">Belongs to the TonB family.</text>
</comment>
<keyword evidence="7" id="KW-0653">Protein transport</keyword>
<evidence type="ECO:0000256" key="6">
    <source>
        <dbReference type="ARBA" id="ARBA00022692"/>
    </source>
</evidence>
<evidence type="ECO:0000256" key="4">
    <source>
        <dbReference type="ARBA" id="ARBA00022475"/>
    </source>
</evidence>
<keyword evidence="9" id="KW-0472">Membrane</keyword>
<keyword evidence="5" id="KW-0997">Cell inner membrane</keyword>
<evidence type="ECO:0000256" key="3">
    <source>
        <dbReference type="ARBA" id="ARBA00022448"/>
    </source>
</evidence>
<gene>
    <name evidence="12" type="ORF">EBQ34_07050</name>
</gene>
<evidence type="ECO:0000256" key="2">
    <source>
        <dbReference type="ARBA" id="ARBA00006555"/>
    </source>
</evidence>
<dbReference type="GO" id="GO:0055085">
    <property type="term" value="P:transmembrane transport"/>
    <property type="evidence" value="ECO:0007669"/>
    <property type="project" value="InterPro"/>
</dbReference>
<evidence type="ECO:0000256" key="7">
    <source>
        <dbReference type="ARBA" id="ARBA00022927"/>
    </source>
</evidence>
<name>A0A3M6RIT2_9BURK</name>
<comment type="subcellular location">
    <subcellularLocation>
        <location evidence="1">Cell inner membrane</location>
        <topology evidence="1">Single-pass membrane protein</topology>
        <orientation evidence="1">Periplasmic side</orientation>
    </subcellularLocation>
</comment>
<evidence type="ECO:0000259" key="11">
    <source>
        <dbReference type="PROSITE" id="PS52015"/>
    </source>
</evidence>
<dbReference type="PANTHER" id="PTHR33446">
    <property type="entry name" value="PROTEIN TONB-RELATED"/>
    <property type="match status" value="1"/>
</dbReference>
<dbReference type="AlphaFoldDB" id="A0A3M6RIT2"/>
<feature type="compositionally biased region" description="Low complexity" evidence="10">
    <location>
        <begin position="156"/>
        <end position="176"/>
    </location>
</feature>
<dbReference type="EMBL" id="RDQJ01000008">
    <property type="protein sequence ID" value="RMX15149.1"/>
    <property type="molecule type" value="Genomic_DNA"/>
</dbReference>
<protein>
    <submittedName>
        <fullName evidence="12">TonB family protein</fullName>
    </submittedName>
</protein>
<dbReference type="Gene3D" id="3.30.1150.10">
    <property type="match status" value="1"/>
</dbReference>
<feature type="region of interest" description="Disordered" evidence="10">
    <location>
        <begin position="127"/>
        <end position="182"/>
    </location>
</feature>
<sequence length="182" mass="18714">MPTRAGQATRLTRPAWPAGVSLLEDVPRAMLTSPLPSLCRTGCAAALALAVLAGCASKPDVVTPPSLMYALAVAYPAKALRQGLEGKAIVELHYDAQGQVLQAHIQQSSGHAELDAAALAAAGKARLQPGTRNGKPEAGRVGLPVQFEIPKPQAPAPETTSAPAPAPEAHPFATPTQRSNTP</sequence>
<organism evidence="12 13">
    <name type="scientific">Vandammella animalimorsus</name>
    <dbReference type="NCBI Taxonomy" id="2029117"/>
    <lineage>
        <taxon>Bacteria</taxon>
        <taxon>Pseudomonadati</taxon>
        <taxon>Pseudomonadota</taxon>
        <taxon>Betaproteobacteria</taxon>
        <taxon>Burkholderiales</taxon>
        <taxon>Comamonadaceae</taxon>
        <taxon>Vandammella</taxon>
    </lineage>
</organism>
<dbReference type="NCBIfam" id="TIGR01352">
    <property type="entry name" value="tonB_Cterm"/>
    <property type="match status" value="1"/>
</dbReference>
<keyword evidence="8" id="KW-1133">Transmembrane helix</keyword>
<evidence type="ECO:0000256" key="1">
    <source>
        <dbReference type="ARBA" id="ARBA00004383"/>
    </source>
</evidence>
<evidence type="ECO:0000256" key="9">
    <source>
        <dbReference type="ARBA" id="ARBA00023136"/>
    </source>
</evidence>
<dbReference type="GO" id="GO:0015031">
    <property type="term" value="P:protein transport"/>
    <property type="evidence" value="ECO:0007669"/>
    <property type="project" value="UniProtKB-KW"/>
</dbReference>
<evidence type="ECO:0000313" key="12">
    <source>
        <dbReference type="EMBL" id="RMX15149.1"/>
    </source>
</evidence>
<dbReference type="InterPro" id="IPR006260">
    <property type="entry name" value="TonB/TolA_C"/>
</dbReference>
<evidence type="ECO:0000313" key="13">
    <source>
        <dbReference type="Proteomes" id="UP000275180"/>
    </source>
</evidence>
<keyword evidence="6" id="KW-0812">Transmembrane</keyword>